<sequence length="92" mass="11025">MSTTYIKITDFCGSHGIETTYVERLQDYGLISLHDREFIQHEELPRVEKIIRLNREMDINFEGIDVILNLLERIEKLDTDVQKLRNRLNLYE</sequence>
<accession>A0A3M0G2F3</accession>
<dbReference type="Gene3D" id="1.10.1660.10">
    <property type="match status" value="1"/>
</dbReference>
<dbReference type="Pfam" id="PF13591">
    <property type="entry name" value="MerR_2"/>
    <property type="match status" value="1"/>
</dbReference>
<name>A0A3M0G2F3_9FLAO</name>
<dbReference type="Proteomes" id="UP000281985">
    <property type="component" value="Unassembled WGS sequence"/>
</dbReference>
<gene>
    <name evidence="1" type="ORF">EAX61_08700</name>
</gene>
<organism evidence="1 2">
    <name type="scientific">Dokdonia sinensis</name>
    <dbReference type="NCBI Taxonomy" id="2479847"/>
    <lineage>
        <taxon>Bacteria</taxon>
        <taxon>Pseudomonadati</taxon>
        <taxon>Bacteroidota</taxon>
        <taxon>Flavobacteriia</taxon>
        <taxon>Flavobacteriales</taxon>
        <taxon>Flavobacteriaceae</taxon>
        <taxon>Dokdonia</taxon>
    </lineage>
</organism>
<reference evidence="1 2" key="1">
    <citation type="submission" date="2018-10" db="EMBL/GenBank/DDBJ databases">
        <title>Dokdonia luteus sp. nov., isolated from sea water.</title>
        <authorList>
            <person name="Zhou L.Y."/>
            <person name="Du Z.J."/>
        </authorList>
    </citation>
    <scope>NUCLEOTIDE SEQUENCE [LARGE SCALE GENOMIC DNA]</scope>
    <source>
        <strain evidence="1 2">SH27</strain>
    </source>
</reference>
<proteinExistence type="predicted"/>
<keyword evidence="2" id="KW-1185">Reference proteome</keyword>
<protein>
    <submittedName>
        <fullName evidence="1">MerR family transcriptional regulator</fullName>
    </submittedName>
</protein>
<dbReference type="AlphaFoldDB" id="A0A3M0G2F3"/>
<dbReference type="RefSeq" id="WP_121917298.1">
    <property type="nucleotide sequence ID" value="NZ_REFV01000007.1"/>
</dbReference>
<evidence type="ECO:0000313" key="1">
    <source>
        <dbReference type="EMBL" id="RMB59130.1"/>
    </source>
</evidence>
<dbReference type="OrthoDB" id="1494789at2"/>
<comment type="caution">
    <text evidence="1">The sequence shown here is derived from an EMBL/GenBank/DDBJ whole genome shotgun (WGS) entry which is preliminary data.</text>
</comment>
<dbReference type="EMBL" id="REFV01000007">
    <property type="protein sequence ID" value="RMB59130.1"/>
    <property type="molecule type" value="Genomic_DNA"/>
</dbReference>
<evidence type="ECO:0000313" key="2">
    <source>
        <dbReference type="Proteomes" id="UP000281985"/>
    </source>
</evidence>